<feature type="compositionally biased region" description="Low complexity" evidence="1">
    <location>
        <begin position="123"/>
        <end position="136"/>
    </location>
</feature>
<feature type="chain" id="PRO_5035765151" evidence="2">
    <location>
        <begin position="23"/>
        <end position="566"/>
    </location>
</feature>
<evidence type="ECO:0000313" key="4">
    <source>
        <dbReference type="Proteomes" id="UP000594638"/>
    </source>
</evidence>
<dbReference type="Gramene" id="OE9A060011T1">
    <property type="protein sequence ID" value="OE9A060011C1"/>
    <property type="gene ID" value="OE9A060011"/>
</dbReference>
<sequence>LLVKLGLMMLCLMIVGTGPCTSMEPAKARMRLSHGLVEYMMMRKYPTEEPVKTLTGVNSTLTSTVNSTTVDQSRQNHTIDRTVYVKEIMTPGVNLTEKLSDLLKAHETVQPSEPSALNQVDQVSSGPVSPSIPVVPDNDETLASPSPEPLDRPGTTILPHRSRKLWSELSQLDRPSKMALPGFEKVDMSKNGDEELVTFRRKLPPRAIKNTTLVLPTFHYSEIAKVGLGLTNTIRDFCGLYDFQAKHFTNGTVGFVLGKRDSLSNNPLSDMAWSYAKNQVHKQLETAGEQIVEIIKPRETTHGLTHGDLQTSEQTGAVTQKNTMLSGIVTKKNTDPDLLEAPKEIDVFQGRELAHQQHGFVTFLNTVTLGVVQPVAEWFNPTSAYNLAFQHEEFFKEMQMSVNAINKRIWMQLQVNGQNIEAIESLRTATELANQKITDTIDILPKIIHLSNIIQIGMQRYADLLEIIYQDIVRNKKLNIPAAQKLEWLNSTEEYYQSTEGTEIVPFKQWTDHYSYMQYTGPEYMMHNRTCNCSTFIDKPTELRVKAHCVHANTSIELDDGAQWTK</sequence>
<feature type="non-terminal residue" evidence="3">
    <location>
        <position position="566"/>
    </location>
</feature>
<evidence type="ECO:0000256" key="2">
    <source>
        <dbReference type="SAM" id="SignalP"/>
    </source>
</evidence>
<dbReference type="Proteomes" id="UP000594638">
    <property type="component" value="Unassembled WGS sequence"/>
</dbReference>
<reference evidence="3 4" key="1">
    <citation type="submission" date="2019-12" db="EMBL/GenBank/DDBJ databases">
        <authorList>
            <person name="Alioto T."/>
            <person name="Alioto T."/>
            <person name="Gomez Garrido J."/>
        </authorList>
    </citation>
    <scope>NUCLEOTIDE SEQUENCE [LARGE SCALE GENOMIC DNA]</scope>
</reference>
<name>A0A8S0RCP3_OLEEU</name>
<feature type="region of interest" description="Disordered" evidence="1">
    <location>
        <begin position="110"/>
        <end position="158"/>
    </location>
</feature>
<keyword evidence="4" id="KW-1185">Reference proteome</keyword>
<gene>
    <name evidence="3" type="ORF">OLEA9_A060011</name>
</gene>
<dbReference type="EMBL" id="CACTIH010002791">
    <property type="protein sequence ID" value="CAA2977081.1"/>
    <property type="molecule type" value="Genomic_DNA"/>
</dbReference>
<protein>
    <submittedName>
        <fullName evidence="3">Uncharacterized protein</fullName>
    </submittedName>
</protein>
<comment type="caution">
    <text evidence="3">The sequence shown here is derived from an EMBL/GenBank/DDBJ whole genome shotgun (WGS) entry which is preliminary data.</text>
</comment>
<evidence type="ECO:0000256" key="1">
    <source>
        <dbReference type="SAM" id="MobiDB-lite"/>
    </source>
</evidence>
<proteinExistence type="predicted"/>
<organism evidence="3 4">
    <name type="scientific">Olea europaea subsp. europaea</name>
    <dbReference type="NCBI Taxonomy" id="158383"/>
    <lineage>
        <taxon>Eukaryota</taxon>
        <taxon>Viridiplantae</taxon>
        <taxon>Streptophyta</taxon>
        <taxon>Embryophyta</taxon>
        <taxon>Tracheophyta</taxon>
        <taxon>Spermatophyta</taxon>
        <taxon>Magnoliopsida</taxon>
        <taxon>eudicotyledons</taxon>
        <taxon>Gunneridae</taxon>
        <taxon>Pentapetalae</taxon>
        <taxon>asterids</taxon>
        <taxon>lamiids</taxon>
        <taxon>Lamiales</taxon>
        <taxon>Oleaceae</taxon>
        <taxon>Oleeae</taxon>
        <taxon>Olea</taxon>
    </lineage>
</organism>
<accession>A0A8S0RCP3</accession>
<keyword evidence="2" id="KW-0732">Signal</keyword>
<feature type="compositionally biased region" description="Polar residues" evidence="1">
    <location>
        <begin position="110"/>
        <end position="122"/>
    </location>
</feature>
<dbReference type="AlphaFoldDB" id="A0A8S0RCP3"/>
<feature type="non-terminal residue" evidence="3">
    <location>
        <position position="1"/>
    </location>
</feature>
<feature type="signal peptide" evidence="2">
    <location>
        <begin position="1"/>
        <end position="22"/>
    </location>
</feature>
<evidence type="ECO:0000313" key="3">
    <source>
        <dbReference type="EMBL" id="CAA2977081.1"/>
    </source>
</evidence>